<organism evidence="2 3">
    <name type="scientific">Rathayibacter caricis DSM 15933</name>
    <dbReference type="NCBI Taxonomy" id="1328867"/>
    <lineage>
        <taxon>Bacteria</taxon>
        <taxon>Bacillati</taxon>
        <taxon>Actinomycetota</taxon>
        <taxon>Actinomycetes</taxon>
        <taxon>Micrococcales</taxon>
        <taxon>Microbacteriaceae</taxon>
        <taxon>Rathayibacter</taxon>
    </lineage>
</organism>
<dbReference type="InterPro" id="IPR028973">
    <property type="entry name" value="PhnB-like"/>
</dbReference>
<dbReference type="SUPFAM" id="SSF54593">
    <property type="entry name" value="Glyoxalase/Bleomycin resistance protein/Dihydroxybiphenyl dioxygenase"/>
    <property type="match status" value="1"/>
</dbReference>
<reference evidence="2 3" key="1">
    <citation type="submission" date="2018-03" db="EMBL/GenBank/DDBJ databases">
        <title>Bacteriophage NCPPB3778 and a type I-E CRISPR drive the evolution of the US Biological Select Agent, Rathayibacter toxicus.</title>
        <authorList>
            <person name="Davis E.W.II."/>
            <person name="Tabima J.F."/>
            <person name="Weisberg A.J."/>
            <person name="Dantas Lopes L."/>
            <person name="Wiseman M.S."/>
            <person name="Wiseman M.S."/>
            <person name="Pupko T."/>
            <person name="Belcher M.S."/>
            <person name="Sechler A.J."/>
            <person name="Tancos M.A."/>
            <person name="Schroeder B.K."/>
            <person name="Murray T.D."/>
            <person name="Luster D.G."/>
            <person name="Schneider W.L."/>
            <person name="Rogers E."/>
            <person name="Andreote F.D."/>
            <person name="Grunwald N.J."/>
            <person name="Putnam M.L."/>
            <person name="Chang J.H."/>
        </authorList>
    </citation>
    <scope>NUCLEOTIDE SEQUENCE [LARGE SCALE GENOMIC DNA]</scope>
    <source>
        <strain evidence="2 3">DSM 15933</strain>
    </source>
</reference>
<name>A0A2T4UWG0_9MICO</name>
<dbReference type="EMBL" id="PZPL01000001">
    <property type="protein sequence ID" value="PTL73855.1"/>
    <property type="molecule type" value="Genomic_DNA"/>
</dbReference>
<evidence type="ECO:0000313" key="2">
    <source>
        <dbReference type="EMBL" id="PTL73855.1"/>
    </source>
</evidence>
<dbReference type="PANTHER" id="PTHR33990">
    <property type="entry name" value="PROTEIN YJDN-RELATED"/>
    <property type="match status" value="1"/>
</dbReference>
<dbReference type="PANTHER" id="PTHR33990:SF1">
    <property type="entry name" value="PROTEIN YJDN"/>
    <property type="match status" value="1"/>
</dbReference>
<keyword evidence="3" id="KW-1185">Reference proteome</keyword>
<feature type="domain" description="Glyoxalase/fosfomycin resistance/dioxygenase" evidence="1">
    <location>
        <begin position="12"/>
        <end position="125"/>
    </location>
</feature>
<accession>A0A2T4UWG0</accession>
<dbReference type="AlphaFoldDB" id="A0A2T4UWG0"/>
<gene>
    <name evidence="2" type="ORF">C1I63_14085</name>
</gene>
<dbReference type="Pfam" id="PF00903">
    <property type="entry name" value="Glyoxalase"/>
    <property type="match status" value="1"/>
</dbReference>
<dbReference type="Gene3D" id="3.10.180.10">
    <property type="entry name" value="2,3-Dihydroxybiphenyl 1,2-Dioxygenase, domain 1"/>
    <property type="match status" value="1"/>
</dbReference>
<dbReference type="RefSeq" id="WP_107575181.1">
    <property type="nucleotide sequence ID" value="NZ_PZPL01000001.1"/>
</dbReference>
<sequence length="131" mass="13653">MTAPLPYLAFPGTARSALGFYRDVFGGELALHTFAQFGRTDGPGEAIAHGVLTGPVALGASDAATGEESLHLEGVLFALLGAAEPEVLERWFEGLAEGGAVVDPLGAKPWGATDGQVRDRYGITWLLGWEG</sequence>
<comment type="caution">
    <text evidence="2">The sequence shown here is derived from an EMBL/GenBank/DDBJ whole genome shotgun (WGS) entry which is preliminary data.</text>
</comment>
<dbReference type="CDD" id="cd06588">
    <property type="entry name" value="PhnB_like"/>
    <property type="match status" value="1"/>
</dbReference>
<dbReference type="InterPro" id="IPR004360">
    <property type="entry name" value="Glyas_Fos-R_dOase_dom"/>
</dbReference>
<dbReference type="Proteomes" id="UP000241085">
    <property type="component" value="Unassembled WGS sequence"/>
</dbReference>
<dbReference type="InterPro" id="IPR029068">
    <property type="entry name" value="Glyas_Bleomycin-R_OHBP_Dase"/>
</dbReference>
<evidence type="ECO:0000259" key="1">
    <source>
        <dbReference type="Pfam" id="PF00903"/>
    </source>
</evidence>
<protein>
    <submittedName>
        <fullName evidence="2">VOC family protein</fullName>
    </submittedName>
</protein>
<evidence type="ECO:0000313" key="3">
    <source>
        <dbReference type="Proteomes" id="UP000241085"/>
    </source>
</evidence>
<proteinExistence type="predicted"/>